<gene>
    <name evidence="1" type="ORF">AVEN_258769_1</name>
</gene>
<keyword evidence="2" id="KW-1185">Reference proteome</keyword>
<name>A0A4Y2D1F8_ARAVE</name>
<dbReference type="Proteomes" id="UP000499080">
    <property type="component" value="Unassembled WGS sequence"/>
</dbReference>
<evidence type="ECO:0000313" key="2">
    <source>
        <dbReference type="Proteomes" id="UP000499080"/>
    </source>
</evidence>
<accession>A0A4Y2D1F8</accession>
<comment type="caution">
    <text evidence="1">The sequence shown here is derived from an EMBL/GenBank/DDBJ whole genome shotgun (WGS) entry which is preliminary data.</text>
</comment>
<evidence type="ECO:0000313" key="1">
    <source>
        <dbReference type="EMBL" id="GBM10169.1"/>
    </source>
</evidence>
<dbReference type="AlphaFoldDB" id="A0A4Y2D1F8"/>
<dbReference type="EMBL" id="BGPR01000281">
    <property type="protein sequence ID" value="GBM10169.1"/>
    <property type="molecule type" value="Genomic_DNA"/>
</dbReference>
<organism evidence="1 2">
    <name type="scientific">Araneus ventricosus</name>
    <name type="common">Orbweaver spider</name>
    <name type="synonym">Epeira ventricosa</name>
    <dbReference type="NCBI Taxonomy" id="182803"/>
    <lineage>
        <taxon>Eukaryota</taxon>
        <taxon>Metazoa</taxon>
        <taxon>Ecdysozoa</taxon>
        <taxon>Arthropoda</taxon>
        <taxon>Chelicerata</taxon>
        <taxon>Arachnida</taxon>
        <taxon>Araneae</taxon>
        <taxon>Araneomorphae</taxon>
        <taxon>Entelegynae</taxon>
        <taxon>Araneoidea</taxon>
        <taxon>Araneidae</taxon>
        <taxon>Araneus</taxon>
    </lineage>
</organism>
<proteinExistence type="predicted"/>
<reference evidence="1 2" key="1">
    <citation type="journal article" date="2019" name="Sci. Rep.">
        <title>Orb-weaving spider Araneus ventricosus genome elucidates the spidroin gene catalogue.</title>
        <authorList>
            <person name="Kono N."/>
            <person name="Nakamura H."/>
            <person name="Ohtoshi R."/>
            <person name="Moran D.A.P."/>
            <person name="Shinohara A."/>
            <person name="Yoshida Y."/>
            <person name="Fujiwara M."/>
            <person name="Mori M."/>
            <person name="Tomita M."/>
            <person name="Arakawa K."/>
        </authorList>
    </citation>
    <scope>NUCLEOTIDE SEQUENCE [LARGE SCALE GENOMIC DNA]</scope>
</reference>
<protein>
    <submittedName>
        <fullName evidence="1">Uncharacterized protein</fullName>
    </submittedName>
</protein>
<sequence length="100" mass="11330">MSERKLPRKVEQRIVIKFLVGENVLSSEILHTDSNNSMEKSVFHAPVYLSGVSTSERATICKTCGLKTTTPPFRLFGIGYSAYQKLFEKCICMLPERSKK</sequence>